<comment type="caution">
    <text evidence="1">The sequence shown here is derived from an EMBL/GenBank/DDBJ whole genome shotgun (WGS) entry which is preliminary data.</text>
</comment>
<sequence length="83" mass="9024">MRSPNLTLLLDQELCDSLDIILAESEHLQTIHIMKTTSVKISGISAAEGKRTKILGPKETDAKGEYIITVDSTSTGDIIVQNI</sequence>
<proteinExistence type="predicted"/>
<accession>A0A5J4PMU7</accession>
<gene>
    <name evidence="1" type="ORF">EZS28_056405</name>
</gene>
<protein>
    <submittedName>
        <fullName evidence="1">Uncharacterized protein</fullName>
    </submittedName>
</protein>
<feature type="non-terminal residue" evidence="1">
    <location>
        <position position="83"/>
    </location>
</feature>
<reference evidence="1 2" key="1">
    <citation type="submission" date="2019-03" db="EMBL/GenBank/DDBJ databases">
        <title>Single cell metagenomics reveals metabolic interactions within the superorganism composed of flagellate Streblomastix strix and complex community of Bacteroidetes bacteria on its surface.</title>
        <authorList>
            <person name="Treitli S.C."/>
            <person name="Kolisko M."/>
            <person name="Husnik F."/>
            <person name="Keeling P."/>
            <person name="Hampl V."/>
        </authorList>
    </citation>
    <scope>NUCLEOTIDE SEQUENCE [LARGE SCALE GENOMIC DNA]</scope>
    <source>
        <strain evidence="1">ST1C</strain>
    </source>
</reference>
<dbReference type="AlphaFoldDB" id="A0A5J4PMU7"/>
<evidence type="ECO:0000313" key="1">
    <source>
        <dbReference type="EMBL" id="KAA6309944.1"/>
    </source>
</evidence>
<evidence type="ECO:0000313" key="2">
    <source>
        <dbReference type="Proteomes" id="UP000324800"/>
    </source>
</evidence>
<organism evidence="1 2">
    <name type="scientific">Streblomastix strix</name>
    <dbReference type="NCBI Taxonomy" id="222440"/>
    <lineage>
        <taxon>Eukaryota</taxon>
        <taxon>Metamonada</taxon>
        <taxon>Preaxostyla</taxon>
        <taxon>Oxymonadida</taxon>
        <taxon>Streblomastigidae</taxon>
        <taxon>Streblomastix</taxon>
    </lineage>
</organism>
<dbReference type="Proteomes" id="UP000324800">
    <property type="component" value="Unassembled WGS sequence"/>
</dbReference>
<dbReference type="EMBL" id="SNRW01050022">
    <property type="protein sequence ID" value="KAA6309944.1"/>
    <property type="molecule type" value="Genomic_DNA"/>
</dbReference>
<name>A0A5J4PMU7_9EUKA</name>